<gene>
    <name evidence="2" type="ORF">BCR36DRAFT_52784</name>
</gene>
<proteinExistence type="predicted"/>
<evidence type="ECO:0000313" key="3">
    <source>
        <dbReference type="Proteomes" id="UP000193719"/>
    </source>
</evidence>
<accession>A0A1Y1VN35</accession>
<name>A0A1Y1VN35_9FUNG</name>
<keyword evidence="3" id="KW-1185">Reference proteome</keyword>
<feature type="coiled-coil region" evidence="1">
    <location>
        <begin position="112"/>
        <end position="227"/>
    </location>
</feature>
<dbReference type="EMBL" id="MCFH01000002">
    <property type="protein sequence ID" value="ORX60179.1"/>
    <property type="molecule type" value="Genomic_DNA"/>
</dbReference>
<feature type="coiled-coil region" evidence="1">
    <location>
        <begin position="5"/>
        <end position="50"/>
    </location>
</feature>
<reference evidence="2 3" key="1">
    <citation type="submission" date="2016-08" db="EMBL/GenBank/DDBJ databases">
        <title>Genomes of anaerobic fungi encode conserved fungal cellulosomes for biomass hydrolysis.</title>
        <authorList>
            <consortium name="DOE Joint Genome Institute"/>
            <person name="Haitjema C.H."/>
            <person name="Gilmore S.P."/>
            <person name="Henske J.K."/>
            <person name="Solomon K.V."/>
            <person name="De Groot R."/>
            <person name="Kuo A."/>
            <person name="Mondo S.J."/>
            <person name="Salamov A.A."/>
            <person name="Labutti K."/>
            <person name="Zhao Z."/>
            <person name="Chiniquy J."/>
            <person name="Barry K."/>
            <person name="Brewer H.M."/>
            <person name="Purvine S.O."/>
            <person name="Wright A.T."/>
            <person name="Boxma B."/>
            <person name="Van Alen T."/>
            <person name="Hackstein J.H."/>
            <person name="Baker S.E."/>
            <person name="Grigoriev I.V."/>
            <person name="O'Malley M.A."/>
        </authorList>
    </citation>
    <scope>NUCLEOTIDE SEQUENCE [LARGE SCALE GENOMIC DNA]</scope>
    <source>
        <strain evidence="3">finn</strain>
    </source>
</reference>
<comment type="caution">
    <text evidence="2">The sequence shown here is derived from an EMBL/GenBank/DDBJ whole genome shotgun (WGS) entry which is preliminary data.</text>
</comment>
<reference evidence="2 3" key="2">
    <citation type="submission" date="2016-08" db="EMBL/GenBank/DDBJ databases">
        <title>Pervasive Adenine N6-methylation of Active Genes in Fungi.</title>
        <authorList>
            <consortium name="DOE Joint Genome Institute"/>
            <person name="Mondo S.J."/>
            <person name="Dannebaum R.O."/>
            <person name="Kuo R.C."/>
            <person name="Labutti K."/>
            <person name="Haridas S."/>
            <person name="Kuo A."/>
            <person name="Salamov A."/>
            <person name="Ahrendt S.R."/>
            <person name="Lipzen A."/>
            <person name="Sullivan W."/>
            <person name="Andreopoulos W.B."/>
            <person name="Clum A."/>
            <person name="Lindquist E."/>
            <person name="Daum C."/>
            <person name="Ramamoorthy G.K."/>
            <person name="Gryganskyi A."/>
            <person name="Culley D."/>
            <person name="Magnuson J.K."/>
            <person name="James T.Y."/>
            <person name="O'Malley M.A."/>
            <person name="Stajich J.E."/>
            <person name="Spatafora J.W."/>
            <person name="Visel A."/>
            <person name="Grigoriev I.V."/>
        </authorList>
    </citation>
    <scope>NUCLEOTIDE SEQUENCE [LARGE SCALE GENOMIC DNA]</scope>
    <source>
        <strain evidence="3">finn</strain>
    </source>
</reference>
<dbReference type="Proteomes" id="UP000193719">
    <property type="component" value="Unassembled WGS sequence"/>
</dbReference>
<evidence type="ECO:0000313" key="2">
    <source>
        <dbReference type="EMBL" id="ORX60179.1"/>
    </source>
</evidence>
<dbReference type="AlphaFoldDB" id="A0A1Y1VN35"/>
<evidence type="ECO:0000256" key="1">
    <source>
        <dbReference type="SAM" id="Coils"/>
    </source>
</evidence>
<protein>
    <submittedName>
        <fullName evidence="2">Uncharacterized protein</fullName>
    </submittedName>
</protein>
<organism evidence="2 3">
    <name type="scientific">Piromyces finnis</name>
    <dbReference type="NCBI Taxonomy" id="1754191"/>
    <lineage>
        <taxon>Eukaryota</taxon>
        <taxon>Fungi</taxon>
        <taxon>Fungi incertae sedis</taxon>
        <taxon>Chytridiomycota</taxon>
        <taxon>Chytridiomycota incertae sedis</taxon>
        <taxon>Neocallimastigomycetes</taxon>
        <taxon>Neocallimastigales</taxon>
        <taxon>Neocallimastigaceae</taxon>
        <taxon>Piromyces</taxon>
    </lineage>
</organism>
<feature type="coiled-coil region" evidence="1">
    <location>
        <begin position="307"/>
        <end position="369"/>
    </location>
</feature>
<sequence length="422" mass="49461">MVNNLEMKEHDINILRQKLVDKTQENNLQHEKLVQQKLQKEIAISKLENERIQKLWLDSQKEEIKSKDIISKLTEDNAHLKTQLRMTEIFKKKSANEINETKKEALEHQINLSKITLQLKQANAKNKALKDDNNKLKERILKLENKIEEDTFDNSIYKHMAREEIKLHIKDKKNKMAEIIENRKIMLAREKKQILLGEVYSKLKEENKKLSKENFQLRTQKKELISKYNVLNYENSCIMSLLNKNKIEIPFPHRINNSANSNVIQPNDDIYGHIKEANDNYMIPDIQKMMLRIDSLTSEKKYLLNDNSILKRNIEMLKKQLSSINNNKLIITKEAKSLKDNIKDKANQLDLLNKKYDRAQKIAAFLENQIKELKPNFKIDYNKLNNTEPSISLLSALKIKENNKDINSGLSSTTANLPLIQT</sequence>
<keyword evidence="1" id="KW-0175">Coiled coil</keyword>
<dbReference type="OrthoDB" id="2137001at2759"/>